<accession>A0A9J6BA84</accession>
<protein>
    <recommendedName>
        <fullName evidence="4">Secreted protein</fullName>
    </recommendedName>
</protein>
<dbReference type="AlphaFoldDB" id="A0A9J6BA84"/>
<reference evidence="2" key="1">
    <citation type="submission" date="2021-03" db="EMBL/GenBank/DDBJ databases">
        <title>Chromosome level genome of the anhydrobiotic midge Polypedilum vanderplanki.</title>
        <authorList>
            <person name="Yoshida Y."/>
            <person name="Kikawada T."/>
            <person name="Gusev O."/>
        </authorList>
    </citation>
    <scope>NUCLEOTIDE SEQUENCE</scope>
    <source>
        <strain evidence="2">NIAS01</strain>
        <tissue evidence="2">Whole body or cell culture</tissue>
    </source>
</reference>
<sequence>MLKIIILLAFLFCTFAQPIEQKVTRDISFESHELKTSGECLASRYHGPYRQRGDFYPGRGYQDRYYSTERRYYPERGFGKIPIGGVIESQINGVLLGR</sequence>
<evidence type="ECO:0008006" key="4">
    <source>
        <dbReference type="Google" id="ProtNLM"/>
    </source>
</evidence>
<dbReference type="EMBL" id="JADBJN010000004">
    <property type="protein sequence ID" value="KAG5666496.1"/>
    <property type="molecule type" value="Genomic_DNA"/>
</dbReference>
<keyword evidence="3" id="KW-1185">Reference proteome</keyword>
<evidence type="ECO:0000313" key="2">
    <source>
        <dbReference type="EMBL" id="KAG5666496.1"/>
    </source>
</evidence>
<keyword evidence="1" id="KW-0732">Signal</keyword>
<feature type="chain" id="PRO_5039933416" description="Secreted protein" evidence="1">
    <location>
        <begin position="17"/>
        <end position="98"/>
    </location>
</feature>
<comment type="caution">
    <text evidence="2">The sequence shown here is derived from an EMBL/GenBank/DDBJ whole genome shotgun (WGS) entry which is preliminary data.</text>
</comment>
<evidence type="ECO:0000256" key="1">
    <source>
        <dbReference type="SAM" id="SignalP"/>
    </source>
</evidence>
<gene>
    <name evidence="2" type="ORF">PVAND_014520</name>
</gene>
<dbReference type="Proteomes" id="UP001107558">
    <property type="component" value="Chromosome 4"/>
</dbReference>
<evidence type="ECO:0000313" key="3">
    <source>
        <dbReference type="Proteomes" id="UP001107558"/>
    </source>
</evidence>
<feature type="signal peptide" evidence="1">
    <location>
        <begin position="1"/>
        <end position="16"/>
    </location>
</feature>
<name>A0A9J6BA84_POLVA</name>
<organism evidence="2 3">
    <name type="scientific">Polypedilum vanderplanki</name>
    <name type="common">Sleeping chironomid midge</name>
    <dbReference type="NCBI Taxonomy" id="319348"/>
    <lineage>
        <taxon>Eukaryota</taxon>
        <taxon>Metazoa</taxon>
        <taxon>Ecdysozoa</taxon>
        <taxon>Arthropoda</taxon>
        <taxon>Hexapoda</taxon>
        <taxon>Insecta</taxon>
        <taxon>Pterygota</taxon>
        <taxon>Neoptera</taxon>
        <taxon>Endopterygota</taxon>
        <taxon>Diptera</taxon>
        <taxon>Nematocera</taxon>
        <taxon>Chironomoidea</taxon>
        <taxon>Chironomidae</taxon>
        <taxon>Chironominae</taxon>
        <taxon>Polypedilum</taxon>
        <taxon>Polypedilum</taxon>
    </lineage>
</organism>
<proteinExistence type="predicted"/>